<evidence type="ECO:0000313" key="2">
    <source>
        <dbReference type="EMBL" id="KAF5352146.1"/>
    </source>
</evidence>
<gene>
    <name evidence="2" type="ORF">D9758_009240</name>
</gene>
<proteinExistence type="predicted"/>
<protein>
    <submittedName>
        <fullName evidence="2">Uncharacterized protein</fullName>
    </submittedName>
</protein>
<comment type="caution">
    <text evidence="2">The sequence shown here is derived from an EMBL/GenBank/DDBJ whole genome shotgun (WGS) entry which is preliminary data.</text>
</comment>
<keyword evidence="1" id="KW-0812">Transmembrane</keyword>
<sequence length="110" mass="12346">MPTCVVVVGSTSIYLQHPLWLDFCITVTPGSFVVVVTLAFFNVTTHHYISKRLLGPRVTNTSAFTNHPTRTHMGPLRLRLRLRLHLFPPWASPFLSSFAVGVNVGFVKRV</sequence>
<evidence type="ECO:0000256" key="1">
    <source>
        <dbReference type="SAM" id="Phobius"/>
    </source>
</evidence>
<dbReference type="EMBL" id="JAACJM010000067">
    <property type="protein sequence ID" value="KAF5352146.1"/>
    <property type="molecule type" value="Genomic_DNA"/>
</dbReference>
<accession>A0A8H5D226</accession>
<dbReference type="AlphaFoldDB" id="A0A8H5D226"/>
<keyword evidence="3" id="KW-1185">Reference proteome</keyword>
<keyword evidence="1" id="KW-0472">Membrane</keyword>
<evidence type="ECO:0000313" key="3">
    <source>
        <dbReference type="Proteomes" id="UP000559256"/>
    </source>
</evidence>
<feature type="transmembrane region" description="Helical" evidence="1">
    <location>
        <begin position="20"/>
        <end position="43"/>
    </location>
</feature>
<organism evidence="2 3">
    <name type="scientific">Tetrapyrgos nigripes</name>
    <dbReference type="NCBI Taxonomy" id="182062"/>
    <lineage>
        <taxon>Eukaryota</taxon>
        <taxon>Fungi</taxon>
        <taxon>Dikarya</taxon>
        <taxon>Basidiomycota</taxon>
        <taxon>Agaricomycotina</taxon>
        <taxon>Agaricomycetes</taxon>
        <taxon>Agaricomycetidae</taxon>
        <taxon>Agaricales</taxon>
        <taxon>Marasmiineae</taxon>
        <taxon>Marasmiaceae</taxon>
        <taxon>Tetrapyrgos</taxon>
    </lineage>
</organism>
<name>A0A8H5D226_9AGAR</name>
<dbReference type="Proteomes" id="UP000559256">
    <property type="component" value="Unassembled WGS sequence"/>
</dbReference>
<keyword evidence="1" id="KW-1133">Transmembrane helix</keyword>
<reference evidence="2 3" key="1">
    <citation type="journal article" date="2020" name="ISME J.">
        <title>Uncovering the hidden diversity of litter-decomposition mechanisms in mushroom-forming fungi.</title>
        <authorList>
            <person name="Floudas D."/>
            <person name="Bentzer J."/>
            <person name="Ahren D."/>
            <person name="Johansson T."/>
            <person name="Persson P."/>
            <person name="Tunlid A."/>
        </authorList>
    </citation>
    <scope>NUCLEOTIDE SEQUENCE [LARGE SCALE GENOMIC DNA]</scope>
    <source>
        <strain evidence="2 3">CBS 291.85</strain>
    </source>
</reference>